<proteinExistence type="predicted"/>
<feature type="region of interest" description="Disordered" evidence="1">
    <location>
        <begin position="167"/>
        <end position="203"/>
    </location>
</feature>
<dbReference type="RefSeq" id="XP_025600415.1">
    <property type="nucleotide sequence ID" value="XM_025739472.1"/>
</dbReference>
<name>A0A316ZFX3_9BASI</name>
<dbReference type="GeneID" id="37267018"/>
<feature type="compositionally biased region" description="Basic and acidic residues" evidence="1">
    <location>
        <begin position="190"/>
        <end position="203"/>
    </location>
</feature>
<dbReference type="AlphaFoldDB" id="A0A316ZFX3"/>
<sequence length="248" mass="27382">MRYLAARTRPERGSCGQRSLPAATVSATYAVICAQVIHLLAERQQPDVLAQQLQHLERGAGRWQCRCPRSQEAADEMSAQTKEQQGGREIHSLLDTVLLRLHDSLPSSPSLYAITTIHCTPASAPLVLRYSPAHHALSHACTQRLQLALRLLLLPLRLISSRLIERSRQRQPGSPHVALGGAPRCPRGPCRGEQRLWQRGGKEHEWQRIERGAATAAGLLKRHGGRGVVGEVLEGEVRRGGAHPRRRG</sequence>
<organism evidence="2 3">
    <name type="scientific">Tilletiopsis washingtonensis</name>
    <dbReference type="NCBI Taxonomy" id="58919"/>
    <lineage>
        <taxon>Eukaryota</taxon>
        <taxon>Fungi</taxon>
        <taxon>Dikarya</taxon>
        <taxon>Basidiomycota</taxon>
        <taxon>Ustilaginomycotina</taxon>
        <taxon>Exobasidiomycetes</taxon>
        <taxon>Entylomatales</taxon>
        <taxon>Entylomatales incertae sedis</taxon>
        <taxon>Tilletiopsis</taxon>
    </lineage>
</organism>
<reference evidence="2 3" key="1">
    <citation type="journal article" date="2018" name="Mol. Biol. Evol.">
        <title>Broad Genomic Sampling Reveals a Smut Pathogenic Ancestry of the Fungal Clade Ustilaginomycotina.</title>
        <authorList>
            <person name="Kijpornyongpan T."/>
            <person name="Mondo S.J."/>
            <person name="Barry K."/>
            <person name="Sandor L."/>
            <person name="Lee J."/>
            <person name="Lipzen A."/>
            <person name="Pangilinan J."/>
            <person name="LaButti K."/>
            <person name="Hainaut M."/>
            <person name="Henrissat B."/>
            <person name="Grigoriev I.V."/>
            <person name="Spatafora J.W."/>
            <person name="Aime M.C."/>
        </authorList>
    </citation>
    <scope>NUCLEOTIDE SEQUENCE [LARGE SCALE GENOMIC DNA]</scope>
    <source>
        <strain evidence="2 3">MCA 4186</strain>
    </source>
</reference>
<protein>
    <submittedName>
        <fullName evidence="2">Uncharacterized protein</fullName>
    </submittedName>
</protein>
<evidence type="ECO:0000313" key="2">
    <source>
        <dbReference type="EMBL" id="PWO00137.1"/>
    </source>
</evidence>
<evidence type="ECO:0000313" key="3">
    <source>
        <dbReference type="Proteomes" id="UP000245946"/>
    </source>
</evidence>
<dbReference type="Proteomes" id="UP000245946">
    <property type="component" value="Unassembled WGS sequence"/>
</dbReference>
<gene>
    <name evidence="2" type="ORF">FA09DRAFT_207149</name>
</gene>
<accession>A0A316ZFX3</accession>
<keyword evidence="3" id="KW-1185">Reference proteome</keyword>
<evidence type="ECO:0000256" key="1">
    <source>
        <dbReference type="SAM" id="MobiDB-lite"/>
    </source>
</evidence>
<dbReference type="EMBL" id="KZ819286">
    <property type="protein sequence ID" value="PWO00137.1"/>
    <property type="molecule type" value="Genomic_DNA"/>
</dbReference>